<keyword evidence="1" id="KW-1185">Reference proteome</keyword>
<evidence type="ECO:0000313" key="2">
    <source>
        <dbReference type="RefSeq" id="XP_013410457.1"/>
    </source>
</evidence>
<gene>
    <name evidence="2" type="primary">LOC106173768</name>
</gene>
<sequence length="108" mass="12513">MAILDRAHTDNCEEETATSTLQLPVLRSILGASESSHGLSTRWRPWESVQRVLPWSLYEVAALGSVQGTWCFSEMENAYRTRLWRFLIELTLTTARRRGPHLHFSYFD</sequence>
<name>A0A1S3JJ96_LINAN</name>
<proteinExistence type="predicted"/>
<dbReference type="AlphaFoldDB" id="A0A1S3JJ96"/>
<accession>A0A1S3JJ96</accession>
<dbReference type="Proteomes" id="UP000085678">
    <property type="component" value="Unplaced"/>
</dbReference>
<dbReference type="GeneID" id="106173768"/>
<dbReference type="InParanoid" id="A0A1S3JJ96"/>
<protein>
    <submittedName>
        <fullName evidence="2">Uncharacterized protein LOC106173768</fullName>
    </submittedName>
</protein>
<reference evidence="2" key="1">
    <citation type="submission" date="2025-08" db="UniProtKB">
        <authorList>
            <consortium name="RefSeq"/>
        </authorList>
    </citation>
    <scope>IDENTIFICATION</scope>
    <source>
        <tissue evidence="2">Gonads</tissue>
    </source>
</reference>
<dbReference type="KEGG" id="lak:106173768"/>
<evidence type="ECO:0000313" key="1">
    <source>
        <dbReference type="Proteomes" id="UP000085678"/>
    </source>
</evidence>
<dbReference type="RefSeq" id="XP_013410457.1">
    <property type="nucleotide sequence ID" value="XM_013555003.1"/>
</dbReference>
<organism evidence="1 2">
    <name type="scientific">Lingula anatina</name>
    <name type="common">Brachiopod</name>
    <name type="synonym">Lingula unguis</name>
    <dbReference type="NCBI Taxonomy" id="7574"/>
    <lineage>
        <taxon>Eukaryota</taxon>
        <taxon>Metazoa</taxon>
        <taxon>Spiralia</taxon>
        <taxon>Lophotrochozoa</taxon>
        <taxon>Brachiopoda</taxon>
        <taxon>Linguliformea</taxon>
        <taxon>Lingulata</taxon>
        <taxon>Lingulida</taxon>
        <taxon>Linguloidea</taxon>
        <taxon>Lingulidae</taxon>
        <taxon>Lingula</taxon>
    </lineage>
</organism>